<reference evidence="5" key="1">
    <citation type="submission" date="2019-11" db="EMBL/GenBank/DDBJ databases">
        <authorList>
            <person name="Feng L."/>
        </authorList>
    </citation>
    <scope>NUCLEOTIDE SEQUENCE</scope>
    <source>
        <strain evidence="5">AundefinedLFYP135</strain>
    </source>
</reference>
<evidence type="ECO:0000256" key="1">
    <source>
        <dbReference type="ARBA" id="ARBA00023125"/>
    </source>
</evidence>
<keyword evidence="2" id="KW-0233">DNA recombination</keyword>
<dbReference type="Pfam" id="PF00436">
    <property type="entry name" value="SSB"/>
    <property type="match status" value="1"/>
</dbReference>
<comment type="caution">
    <text evidence="2">Lacks conserved residue(s) required for the propagation of feature annotation.</text>
</comment>
<feature type="compositionally biased region" description="Polar residues" evidence="4">
    <location>
        <begin position="125"/>
        <end position="138"/>
    </location>
</feature>
<proteinExistence type="inferred from homology"/>
<gene>
    <name evidence="5" type="primary">ssb</name>
    <name evidence="5" type="ORF">AULFYP135_00770</name>
</gene>
<keyword evidence="2" id="KW-0235">DNA replication</keyword>
<feature type="compositionally biased region" description="Acidic residues" evidence="4">
    <location>
        <begin position="143"/>
        <end position="153"/>
    </location>
</feature>
<keyword evidence="1 2" id="KW-0238">DNA-binding</keyword>
<protein>
    <recommendedName>
        <fullName evidence="2 3">Single-stranded DNA-binding protein</fullName>
        <shortName evidence="2">SSB</shortName>
    </recommendedName>
</protein>
<feature type="short sequence motif" description="Important for interaction with partner proteins" evidence="2">
    <location>
        <begin position="148"/>
        <end position="153"/>
    </location>
</feature>
<feature type="region of interest" description="Disordered" evidence="4">
    <location>
        <begin position="110"/>
        <end position="153"/>
    </location>
</feature>
<dbReference type="PIRSF" id="PIRSF002070">
    <property type="entry name" value="SSB"/>
    <property type="match status" value="1"/>
</dbReference>
<dbReference type="Gene3D" id="2.40.50.140">
    <property type="entry name" value="Nucleic acid-binding proteins"/>
    <property type="match status" value="1"/>
</dbReference>
<comment type="subunit">
    <text evidence="2">Homotetramer.</text>
</comment>
<organism evidence="5">
    <name type="scientific">uncultured Anaerotruncus sp</name>
    <dbReference type="NCBI Taxonomy" id="905011"/>
    <lineage>
        <taxon>Bacteria</taxon>
        <taxon>Bacillati</taxon>
        <taxon>Bacillota</taxon>
        <taxon>Clostridia</taxon>
        <taxon>Eubacteriales</taxon>
        <taxon>Oscillospiraceae</taxon>
        <taxon>Anaerotruncus</taxon>
        <taxon>environmental samples</taxon>
    </lineage>
</organism>
<dbReference type="InterPro" id="IPR000424">
    <property type="entry name" value="Primosome_PriB/ssb"/>
</dbReference>
<name>A0A6N2SAS4_9FIRM</name>
<evidence type="ECO:0000256" key="4">
    <source>
        <dbReference type="SAM" id="MobiDB-lite"/>
    </source>
</evidence>
<keyword evidence="2" id="KW-0234">DNA repair</keyword>
<dbReference type="NCBIfam" id="TIGR00621">
    <property type="entry name" value="ssb"/>
    <property type="match status" value="1"/>
</dbReference>
<dbReference type="GO" id="GO:0006260">
    <property type="term" value="P:DNA replication"/>
    <property type="evidence" value="ECO:0007669"/>
    <property type="project" value="UniProtKB-UniRule"/>
</dbReference>
<dbReference type="CDD" id="cd04496">
    <property type="entry name" value="SSB_OBF"/>
    <property type="match status" value="1"/>
</dbReference>
<comment type="function">
    <text evidence="2">Plays an important role in DNA replication, recombination and repair. Binds to ssDNA and to an array of partner proteins to recruit them to their sites of action during DNA metabolism.</text>
</comment>
<evidence type="ECO:0000313" key="5">
    <source>
        <dbReference type="EMBL" id="VYS88570.1"/>
    </source>
</evidence>
<accession>A0A6N2SAS4</accession>
<dbReference type="InterPro" id="IPR011344">
    <property type="entry name" value="ssDNA-bd"/>
</dbReference>
<dbReference type="AlphaFoldDB" id="A0A6N2SAS4"/>
<dbReference type="PANTHER" id="PTHR10302">
    <property type="entry name" value="SINGLE-STRANDED DNA-BINDING PROTEIN"/>
    <property type="match status" value="1"/>
</dbReference>
<dbReference type="EMBL" id="CACRSL010000003">
    <property type="protein sequence ID" value="VYS88570.1"/>
    <property type="molecule type" value="Genomic_DNA"/>
</dbReference>
<dbReference type="InterPro" id="IPR012340">
    <property type="entry name" value="NA-bd_OB-fold"/>
</dbReference>
<dbReference type="PANTHER" id="PTHR10302:SF27">
    <property type="entry name" value="SINGLE-STRANDED DNA-BINDING PROTEIN"/>
    <property type="match status" value="1"/>
</dbReference>
<dbReference type="PROSITE" id="PS50935">
    <property type="entry name" value="SSB"/>
    <property type="match status" value="1"/>
</dbReference>
<evidence type="ECO:0000256" key="2">
    <source>
        <dbReference type="HAMAP-Rule" id="MF_00984"/>
    </source>
</evidence>
<keyword evidence="2" id="KW-0227">DNA damage</keyword>
<dbReference type="GO" id="GO:0006281">
    <property type="term" value="P:DNA repair"/>
    <property type="evidence" value="ECO:0007669"/>
    <property type="project" value="UniProtKB-UniRule"/>
</dbReference>
<evidence type="ECO:0000256" key="3">
    <source>
        <dbReference type="PIRNR" id="PIRNR002070"/>
    </source>
</evidence>
<dbReference type="GO" id="GO:0006310">
    <property type="term" value="P:DNA recombination"/>
    <property type="evidence" value="ECO:0007669"/>
    <property type="project" value="UniProtKB-UniRule"/>
</dbReference>
<dbReference type="HAMAP" id="MF_00984">
    <property type="entry name" value="SSB"/>
    <property type="match status" value="1"/>
</dbReference>
<sequence>MLNKAILVGRLTADPELKQTPNGVSVCSFSIAINRPYSSKNGERQTDFINIVAWRGQAEFVAKYFRKGNAIGIDGSIQTRSYTDKEGNKRTAFEVVADAVSFVESKNAASGAMPSYGAPAPSPVAPSTQPGVSYTSGSIGDFQEIEDDDDLPF</sequence>
<dbReference type="GO" id="GO:0003697">
    <property type="term" value="F:single-stranded DNA binding"/>
    <property type="evidence" value="ECO:0007669"/>
    <property type="project" value="UniProtKB-UniRule"/>
</dbReference>
<dbReference type="SUPFAM" id="SSF50249">
    <property type="entry name" value="Nucleic acid-binding proteins"/>
    <property type="match status" value="1"/>
</dbReference>
<dbReference type="GO" id="GO:0009295">
    <property type="term" value="C:nucleoid"/>
    <property type="evidence" value="ECO:0007669"/>
    <property type="project" value="TreeGrafter"/>
</dbReference>